<reference evidence="2" key="1">
    <citation type="journal article" date="2019" name="Int. J. Syst. Evol. Microbiol.">
        <title>The Global Catalogue of Microorganisms (GCM) 10K type strain sequencing project: providing services to taxonomists for standard genome sequencing and annotation.</title>
        <authorList>
            <consortium name="The Broad Institute Genomics Platform"/>
            <consortium name="The Broad Institute Genome Sequencing Center for Infectious Disease"/>
            <person name="Wu L."/>
            <person name="Ma J."/>
        </authorList>
    </citation>
    <scope>NUCLEOTIDE SEQUENCE [LARGE SCALE GENOMIC DNA]</scope>
    <source>
        <strain evidence="2">KCTC 23298</strain>
    </source>
</reference>
<dbReference type="Proteomes" id="UP000658305">
    <property type="component" value="Unassembled WGS sequence"/>
</dbReference>
<evidence type="ECO:0000313" key="2">
    <source>
        <dbReference type="Proteomes" id="UP000658305"/>
    </source>
</evidence>
<accession>A0ABQ3FSE3</accession>
<gene>
    <name evidence="1" type="ORF">GCM10007291_42710</name>
</gene>
<sequence>MSDLKAGKPSWITIVREAASLWLRFQAGRELDADGKLEDPIWAIDPSVAMLFVAPAETKDRPDLLGLLDEETLSDFAFLLGAQCRNEARNRSIFLYGQEADFQSIYSSMVRAASGARKGIQSVFPELSETHPSNGEESFIKLRLVRKALSTADAKFTLLRNFIRETQIADSVSAERAGLMPKVNTEDDEVDKLAQVWFDALKAKKSKRRAAHLIQSDAVALAHLHFLNLTSDRPVLLLTSDPHIHEISSELELPGSGFVVDPRYLFFREEFSIFGGVVVSQDGIGLEDWLRIVLSPFSKGGKLDPKRVRDFLSFADTSEQSNRSANVLIRTTIERIHGGTVDSLPSRFRRFVRLKMNAAARDILDDIPTFANLGQKILDGQSSDTEELLRRWQIAELTNINTTALVTSLFTSKQATASDRAFKTRMPLAIRYRDENDRLLFSQQLQKAIETKRIAKIQDRDGTRQKYNMHLVSCQLHAAMGDWRAADSLARMAVLLAELGDESDPIYGHEAFYATAVTARHRLDRASEIGSIVRSLDEAKARFSRRYEGRSDLRFSVELISLEITRRYLLRYFPDEGWNEAETGLSSVSLDGMLESLVRDGEALQVSEAELETDRIVDLSLLKQVSVNGISTLVLRALLNGNRIGLISEHREFSVFRAGLVYVAEAIQDSPDRGHQLSSEYFTFTSFLADYCGADEAERVTQGLKDRLTDQGKKIADRSEFRFDPWKINDIFSHL</sequence>
<dbReference type="EMBL" id="BMYI01000020">
    <property type="protein sequence ID" value="GHC36679.1"/>
    <property type="molecule type" value="Genomic_DNA"/>
</dbReference>
<organism evidence="1 2">
    <name type="scientific">Gemmobacter nanjingensis</name>
    <dbReference type="NCBI Taxonomy" id="488454"/>
    <lineage>
        <taxon>Bacteria</taxon>
        <taxon>Pseudomonadati</taxon>
        <taxon>Pseudomonadota</taxon>
        <taxon>Alphaproteobacteria</taxon>
        <taxon>Rhodobacterales</taxon>
        <taxon>Paracoccaceae</taxon>
        <taxon>Gemmobacter</taxon>
    </lineage>
</organism>
<evidence type="ECO:0000313" key="1">
    <source>
        <dbReference type="EMBL" id="GHC36679.1"/>
    </source>
</evidence>
<keyword evidence="2" id="KW-1185">Reference proteome</keyword>
<dbReference type="RefSeq" id="WP_189382210.1">
    <property type="nucleotide sequence ID" value="NZ_BMYI01000020.1"/>
</dbReference>
<protein>
    <submittedName>
        <fullName evidence="1">Uncharacterized protein</fullName>
    </submittedName>
</protein>
<proteinExistence type="predicted"/>
<name>A0ABQ3FSE3_9RHOB</name>
<comment type="caution">
    <text evidence="1">The sequence shown here is derived from an EMBL/GenBank/DDBJ whole genome shotgun (WGS) entry which is preliminary data.</text>
</comment>